<dbReference type="Proteomes" id="UP000008988">
    <property type="component" value="Unassembled WGS sequence"/>
</dbReference>
<name>B5VM69_YEAS6</name>
<feature type="transmembrane region" description="Helical" evidence="1">
    <location>
        <begin position="98"/>
        <end position="121"/>
    </location>
</feature>
<reference evidence="2 3" key="1">
    <citation type="journal article" date="2008" name="FEMS Yeast Res.">
        <title>Comparative genome analysis of a Saccharomyces cerevisiae wine strain.</title>
        <authorList>
            <person name="Borneman A.R."/>
            <person name="Forgan A.H."/>
            <person name="Pretorius I.S."/>
            <person name="Chambers P.J."/>
        </authorList>
    </citation>
    <scope>NUCLEOTIDE SEQUENCE [LARGE SCALE GENOMIC DNA]</scope>
    <source>
        <strain evidence="2 3">AWRI1631</strain>
    </source>
</reference>
<feature type="transmembrane region" description="Helical" evidence="1">
    <location>
        <begin position="32"/>
        <end position="52"/>
    </location>
</feature>
<feature type="transmembrane region" description="Helical" evidence="1">
    <location>
        <begin position="64"/>
        <end position="86"/>
    </location>
</feature>
<evidence type="ECO:0000313" key="3">
    <source>
        <dbReference type="Proteomes" id="UP000008988"/>
    </source>
</evidence>
<dbReference type="EMBL" id="ABSV01001465">
    <property type="protein sequence ID" value="EDZ70975.1"/>
    <property type="molecule type" value="Genomic_DNA"/>
</dbReference>
<evidence type="ECO:0000313" key="2">
    <source>
        <dbReference type="EMBL" id="EDZ70975.1"/>
    </source>
</evidence>
<keyword evidence="1" id="KW-0812">Transmembrane</keyword>
<sequence length="184" mass="21619">MLIEHYLKGKILVLRVFYLFSLRQIGRECNNFILSFLLSVANFHISFQYSMFQPLAIFYASRFYPFYNILVGIFWNQIFLCIWILLWPSSWSPRRYVVVRSGWCRFFFCFFLLCAANISSSSSDSSYVTILSMSRTGLLDFLLYTIFSFLQYCKGATLTLVDFRSPFLSIIESVRTTSLACRLI</sequence>
<accession>B5VM69</accession>
<gene>
    <name evidence="2" type="ORF">AWRI1631_111360</name>
</gene>
<protein>
    <submittedName>
        <fullName evidence="2">Uncharacterized protein</fullName>
    </submittedName>
</protein>
<dbReference type="AlphaFoldDB" id="B5VM69"/>
<keyword evidence="1" id="KW-0472">Membrane</keyword>
<organism evidence="2 3">
    <name type="scientific">Saccharomyces cerevisiae (strain AWRI1631)</name>
    <name type="common">Baker's yeast</name>
    <dbReference type="NCBI Taxonomy" id="545124"/>
    <lineage>
        <taxon>Eukaryota</taxon>
        <taxon>Fungi</taxon>
        <taxon>Dikarya</taxon>
        <taxon>Ascomycota</taxon>
        <taxon>Saccharomycotina</taxon>
        <taxon>Saccharomycetes</taxon>
        <taxon>Saccharomycetales</taxon>
        <taxon>Saccharomycetaceae</taxon>
        <taxon>Saccharomyces</taxon>
    </lineage>
</organism>
<comment type="caution">
    <text evidence="2">The sequence shown here is derived from an EMBL/GenBank/DDBJ whole genome shotgun (WGS) entry which is preliminary data.</text>
</comment>
<keyword evidence="1" id="KW-1133">Transmembrane helix</keyword>
<evidence type="ECO:0000256" key="1">
    <source>
        <dbReference type="SAM" id="Phobius"/>
    </source>
</evidence>
<proteinExistence type="predicted"/>